<keyword evidence="3" id="KW-1185">Reference proteome</keyword>
<dbReference type="InterPro" id="IPR002731">
    <property type="entry name" value="ATPase_BadF"/>
</dbReference>
<dbReference type="InterPro" id="IPR043129">
    <property type="entry name" value="ATPase_NBD"/>
</dbReference>
<dbReference type="Proteomes" id="UP000309673">
    <property type="component" value="Unassembled WGS sequence"/>
</dbReference>
<dbReference type="CDD" id="cd24007">
    <property type="entry name" value="ASKHA_NBD_eukNAGK-like"/>
    <property type="match status" value="1"/>
</dbReference>
<dbReference type="InterPro" id="IPR052519">
    <property type="entry name" value="Euk-type_GlcNAc_Kinase"/>
</dbReference>
<dbReference type="PANTHER" id="PTHR43190">
    <property type="entry name" value="N-ACETYL-D-GLUCOSAMINE KINASE"/>
    <property type="match status" value="1"/>
</dbReference>
<reference evidence="2 3" key="1">
    <citation type="submission" date="2019-04" db="EMBL/GenBank/DDBJ databases">
        <title>Cohnella sp. nov., isolated from soil.</title>
        <authorList>
            <person name="Kim W."/>
        </authorList>
    </citation>
    <scope>NUCLEOTIDE SEQUENCE [LARGE SCALE GENOMIC DNA]</scope>
    <source>
        <strain evidence="2 3">CAU 1483</strain>
    </source>
</reference>
<dbReference type="AlphaFoldDB" id="A0A4U0FBY0"/>
<organism evidence="2 3">
    <name type="scientific">Cohnella pontilimi</name>
    <dbReference type="NCBI Taxonomy" id="2564100"/>
    <lineage>
        <taxon>Bacteria</taxon>
        <taxon>Bacillati</taxon>
        <taxon>Bacillota</taxon>
        <taxon>Bacilli</taxon>
        <taxon>Bacillales</taxon>
        <taxon>Paenibacillaceae</taxon>
        <taxon>Cohnella</taxon>
    </lineage>
</organism>
<evidence type="ECO:0000313" key="3">
    <source>
        <dbReference type="Proteomes" id="UP000309673"/>
    </source>
</evidence>
<protein>
    <submittedName>
        <fullName evidence="2">ATPase</fullName>
    </submittedName>
</protein>
<evidence type="ECO:0000313" key="2">
    <source>
        <dbReference type="EMBL" id="TJY42295.1"/>
    </source>
</evidence>
<accession>A0A4U0FBY0</accession>
<gene>
    <name evidence="2" type="ORF">E5161_09860</name>
</gene>
<dbReference type="OrthoDB" id="9772633at2"/>
<feature type="domain" description="ATPase BadF/BadG/BcrA/BcrD type" evidence="1">
    <location>
        <begin position="6"/>
        <end position="298"/>
    </location>
</feature>
<dbReference type="RefSeq" id="WP_136777550.1">
    <property type="nucleotide sequence ID" value="NZ_SUPK01000004.1"/>
</dbReference>
<dbReference type="PANTHER" id="PTHR43190:SF3">
    <property type="entry name" value="N-ACETYL-D-GLUCOSAMINE KINASE"/>
    <property type="match status" value="1"/>
</dbReference>
<comment type="caution">
    <text evidence="2">The sequence shown here is derived from an EMBL/GenBank/DDBJ whole genome shotgun (WGS) entry which is preliminary data.</text>
</comment>
<dbReference type="Pfam" id="PF01869">
    <property type="entry name" value="BcrAD_BadFG"/>
    <property type="match status" value="1"/>
</dbReference>
<evidence type="ECO:0000259" key="1">
    <source>
        <dbReference type="Pfam" id="PF01869"/>
    </source>
</evidence>
<proteinExistence type="predicted"/>
<dbReference type="EMBL" id="SUPK01000004">
    <property type="protein sequence ID" value="TJY42295.1"/>
    <property type="molecule type" value="Genomic_DNA"/>
</dbReference>
<dbReference type="Gene3D" id="3.30.420.40">
    <property type="match status" value="2"/>
</dbReference>
<sequence>MKYVAGLDGGGTKTAVTVLDENGGTVSTFGSGALNFNGADEAAVLRTFRDIFNGIAEACGGLDNCAQVAVGAAGVSNPAVTARIENAVRHCGHRGGLVIMGDQEAAHYGAHEGGPGIILIAGTGTICYGRNEAGHTHRTGGFGHLIDDEGSGYSIGRELLTALVKAFDGRAPATPISAMVHERLGTKTVGDVIAFVYDRSRSKKDVAALAPILSEACGLGDEAALAIADRSAAALVELVVPVAAKLSLQRGELAPIGSVLLKNVYVRSAFEEKLGRVLPELRVISAKRDASFGAALMALRRQDAREGENSPC</sequence>
<name>A0A4U0FBY0_9BACL</name>
<dbReference type="SUPFAM" id="SSF53067">
    <property type="entry name" value="Actin-like ATPase domain"/>
    <property type="match status" value="2"/>
</dbReference>